<proteinExistence type="predicted"/>
<evidence type="ECO:0000256" key="2">
    <source>
        <dbReference type="SAM" id="Phobius"/>
    </source>
</evidence>
<feature type="transmembrane region" description="Helical" evidence="2">
    <location>
        <begin position="188"/>
        <end position="207"/>
    </location>
</feature>
<reference evidence="3" key="1">
    <citation type="submission" date="2023-07" db="EMBL/GenBank/DDBJ databases">
        <authorList>
            <consortium name="AG Swart"/>
            <person name="Singh M."/>
            <person name="Singh A."/>
            <person name="Seah K."/>
            <person name="Emmerich C."/>
        </authorList>
    </citation>
    <scope>NUCLEOTIDE SEQUENCE</scope>
    <source>
        <strain evidence="3">DP1</strain>
    </source>
</reference>
<evidence type="ECO:0000256" key="1">
    <source>
        <dbReference type="SAM" id="MobiDB-lite"/>
    </source>
</evidence>
<keyword evidence="2" id="KW-0812">Transmembrane</keyword>
<dbReference type="Proteomes" id="UP001295684">
    <property type="component" value="Unassembled WGS sequence"/>
</dbReference>
<keyword evidence="2" id="KW-0472">Membrane</keyword>
<feature type="transmembrane region" description="Helical" evidence="2">
    <location>
        <begin position="137"/>
        <end position="158"/>
    </location>
</feature>
<sequence length="360" mass="41450">MDFNYDKEKYGKNIDDTLGRPKEQEMEQVQKEDSLDIFADNPSESSANKGSSSVGQNIHVQNNNRHTENNLLSESKEDDEIDEGDQQDTNVPRGIPLHQMNNFGEVPGRYQQHHMRGNLRDVKFEERVEYAKKAIPVVAYVQIVMGGMGVGFHLLVLFCDFVDVELFGVESPLGDDSRKIETNYKWKVLARLILLIVSSLELYAGYYTLKESKNLDIVRNGFPERKQLVLVGIYVIMVFLDLLQTVLVIFGALIGMSTYVEYCLNSCRTIGLKHPVLKDYELNTHECNEYFTNKEYEFDSDGNRISKSEVWGQEIIEDYTFTLFFSLIFTAIYCTISLYSIRTVRKSFQPNPQHPQEPIQ</sequence>
<feature type="region of interest" description="Disordered" evidence="1">
    <location>
        <begin position="1"/>
        <end position="97"/>
    </location>
</feature>
<feature type="transmembrane region" description="Helical" evidence="2">
    <location>
        <begin position="228"/>
        <end position="254"/>
    </location>
</feature>
<evidence type="ECO:0000313" key="4">
    <source>
        <dbReference type="Proteomes" id="UP001295684"/>
    </source>
</evidence>
<dbReference type="AlphaFoldDB" id="A0AAD1XFJ8"/>
<protein>
    <recommendedName>
        <fullName evidence="5">Transmembrane protein</fullName>
    </recommendedName>
</protein>
<feature type="compositionally biased region" description="Polar residues" evidence="1">
    <location>
        <begin position="42"/>
        <end position="73"/>
    </location>
</feature>
<organism evidence="3 4">
    <name type="scientific">Euplotes crassus</name>
    <dbReference type="NCBI Taxonomy" id="5936"/>
    <lineage>
        <taxon>Eukaryota</taxon>
        <taxon>Sar</taxon>
        <taxon>Alveolata</taxon>
        <taxon>Ciliophora</taxon>
        <taxon>Intramacronucleata</taxon>
        <taxon>Spirotrichea</taxon>
        <taxon>Hypotrichia</taxon>
        <taxon>Euplotida</taxon>
        <taxon>Euplotidae</taxon>
        <taxon>Moneuplotes</taxon>
    </lineage>
</organism>
<feature type="compositionally biased region" description="Basic and acidic residues" evidence="1">
    <location>
        <begin position="1"/>
        <end position="34"/>
    </location>
</feature>
<evidence type="ECO:0000313" key="3">
    <source>
        <dbReference type="EMBL" id="CAI2369581.1"/>
    </source>
</evidence>
<keyword evidence="4" id="KW-1185">Reference proteome</keyword>
<comment type="caution">
    <text evidence="3">The sequence shown here is derived from an EMBL/GenBank/DDBJ whole genome shotgun (WGS) entry which is preliminary data.</text>
</comment>
<feature type="compositionally biased region" description="Acidic residues" evidence="1">
    <location>
        <begin position="76"/>
        <end position="86"/>
    </location>
</feature>
<dbReference type="EMBL" id="CAMPGE010010734">
    <property type="protein sequence ID" value="CAI2369581.1"/>
    <property type="molecule type" value="Genomic_DNA"/>
</dbReference>
<gene>
    <name evidence="3" type="ORF">ECRASSUSDP1_LOCUS10884</name>
</gene>
<keyword evidence="2" id="KW-1133">Transmembrane helix</keyword>
<name>A0AAD1XFJ8_EUPCR</name>
<feature type="transmembrane region" description="Helical" evidence="2">
    <location>
        <begin position="319"/>
        <end position="341"/>
    </location>
</feature>
<evidence type="ECO:0008006" key="5">
    <source>
        <dbReference type="Google" id="ProtNLM"/>
    </source>
</evidence>
<accession>A0AAD1XFJ8</accession>